<proteinExistence type="predicted"/>
<dbReference type="CDD" id="cd04301">
    <property type="entry name" value="NAT_SF"/>
    <property type="match status" value="1"/>
</dbReference>
<accession>A0A167B3D4</accession>
<comment type="caution">
    <text evidence="2">The sequence shown here is derived from an EMBL/GenBank/DDBJ whole genome shotgun (WGS) entry which is preliminary data.</text>
</comment>
<dbReference type="SUPFAM" id="SSF55729">
    <property type="entry name" value="Acyl-CoA N-acyltransferases (Nat)"/>
    <property type="match status" value="1"/>
</dbReference>
<dbReference type="InterPro" id="IPR016181">
    <property type="entry name" value="Acyl_CoA_acyltransferase"/>
</dbReference>
<dbReference type="GO" id="GO:0016747">
    <property type="term" value="F:acyltransferase activity, transferring groups other than amino-acyl groups"/>
    <property type="evidence" value="ECO:0007669"/>
    <property type="project" value="InterPro"/>
</dbReference>
<name>A0A167B3D4_9GAMM</name>
<evidence type="ECO:0000313" key="3">
    <source>
        <dbReference type="Proteomes" id="UP000076587"/>
    </source>
</evidence>
<dbReference type="Gene3D" id="3.40.630.30">
    <property type="match status" value="1"/>
</dbReference>
<evidence type="ECO:0000313" key="2">
    <source>
        <dbReference type="EMBL" id="KZN46112.1"/>
    </source>
</evidence>
<dbReference type="Pfam" id="PF00583">
    <property type="entry name" value="Acetyltransf_1"/>
    <property type="match status" value="1"/>
</dbReference>
<evidence type="ECO:0000259" key="1">
    <source>
        <dbReference type="PROSITE" id="PS51186"/>
    </source>
</evidence>
<sequence>MPYYARQGLGSMLMKKCESEGVAMGYSTLELMAILPGIKLYDRHGFIEQGSSSAN</sequence>
<gene>
    <name evidence="2" type="ORF">N482_02405</name>
</gene>
<dbReference type="InterPro" id="IPR000182">
    <property type="entry name" value="GNAT_dom"/>
</dbReference>
<feature type="domain" description="N-acetyltransferase" evidence="1">
    <location>
        <begin position="1"/>
        <end position="55"/>
    </location>
</feature>
<dbReference type="Proteomes" id="UP000076587">
    <property type="component" value="Unassembled WGS sequence"/>
</dbReference>
<dbReference type="PATRIC" id="fig|1365253.3.peg.3140"/>
<dbReference type="EMBL" id="AUXT01000172">
    <property type="protein sequence ID" value="KZN46112.1"/>
    <property type="molecule type" value="Genomic_DNA"/>
</dbReference>
<protein>
    <recommendedName>
        <fullName evidence="1">N-acetyltransferase domain-containing protein</fullName>
    </recommendedName>
</protein>
<dbReference type="PROSITE" id="PS51186">
    <property type="entry name" value="GNAT"/>
    <property type="match status" value="1"/>
</dbReference>
<organism evidence="2 3">
    <name type="scientific">Pseudoalteromonas luteoviolacea NCIMB 1942</name>
    <dbReference type="NCBI Taxonomy" id="1365253"/>
    <lineage>
        <taxon>Bacteria</taxon>
        <taxon>Pseudomonadati</taxon>
        <taxon>Pseudomonadota</taxon>
        <taxon>Gammaproteobacteria</taxon>
        <taxon>Alteromonadales</taxon>
        <taxon>Pseudoalteromonadaceae</taxon>
        <taxon>Pseudoalteromonas</taxon>
    </lineage>
</organism>
<dbReference type="AlphaFoldDB" id="A0A167B3D4"/>
<reference evidence="2 3" key="1">
    <citation type="submission" date="2013-07" db="EMBL/GenBank/DDBJ databases">
        <title>Comparative Genomic and Metabolomic Analysis of Twelve Strains of Pseudoalteromonas luteoviolacea.</title>
        <authorList>
            <person name="Vynne N.G."/>
            <person name="Mansson M."/>
            <person name="Gram L."/>
        </authorList>
    </citation>
    <scope>NUCLEOTIDE SEQUENCE [LARGE SCALE GENOMIC DNA]</scope>
    <source>
        <strain evidence="2 3">NCIMB 1942</strain>
    </source>
</reference>
<dbReference type="OrthoDB" id="7356080at2"/>